<dbReference type="Pfam" id="PF07247">
    <property type="entry name" value="AATase"/>
    <property type="match status" value="1"/>
</dbReference>
<proteinExistence type="predicted"/>
<feature type="compositionally biased region" description="Low complexity" evidence="1">
    <location>
        <begin position="19"/>
        <end position="34"/>
    </location>
</feature>
<dbReference type="SUPFAM" id="SSF52777">
    <property type="entry name" value="CoA-dependent acyltransferases"/>
    <property type="match status" value="2"/>
</dbReference>
<dbReference type="GO" id="GO:0008080">
    <property type="term" value="F:N-acetyltransferase activity"/>
    <property type="evidence" value="ECO:0007669"/>
    <property type="project" value="TreeGrafter"/>
</dbReference>
<organism evidence="2 3">
    <name type="scientific">Penicillium diatomitis</name>
    <dbReference type="NCBI Taxonomy" id="2819901"/>
    <lineage>
        <taxon>Eukaryota</taxon>
        <taxon>Fungi</taxon>
        <taxon>Dikarya</taxon>
        <taxon>Ascomycota</taxon>
        <taxon>Pezizomycotina</taxon>
        <taxon>Eurotiomycetes</taxon>
        <taxon>Eurotiomycetidae</taxon>
        <taxon>Eurotiales</taxon>
        <taxon>Aspergillaceae</taxon>
        <taxon>Penicillium</taxon>
    </lineage>
</organism>
<name>A0A9X0BU54_9EURO</name>
<dbReference type="Gene3D" id="3.30.559.10">
    <property type="entry name" value="Chloramphenicol acetyltransferase-like domain"/>
    <property type="match status" value="1"/>
</dbReference>
<dbReference type="InterPro" id="IPR052058">
    <property type="entry name" value="Alcohol_O-acetyltransferase"/>
</dbReference>
<accession>A0A9X0BU54</accession>
<evidence type="ECO:0000313" key="2">
    <source>
        <dbReference type="EMBL" id="KAJ5484814.1"/>
    </source>
</evidence>
<protein>
    <recommendedName>
        <fullName evidence="4">Alcohol acetyltransferase</fullName>
    </recommendedName>
</protein>
<feature type="region of interest" description="Disordered" evidence="1">
    <location>
        <begin position="1"/>
        <end position="34"/>
    </location>
</feature>
<dbReference type="InterPro" id="IPR010828">
    <property type="entry name" value="Atf2/Sli1-like"/>
</dbReference>
<reference evidence="2" key="2">
    <citation type="journal article" date="2023" name="IMA Fungus">
        <title>Comparative genomic study of the Penicillium genus elucidates a diverse pangenome and 15 lateral gene transfer events.</title>
        <authorList>
            <person name="Petersen C."/>
            <person name="Sorensen T."/>
            <person name="Nielsen M.R."/>
            <person name="Sondergaard T.E."/>
            <person name="Sorensen J.L."/>
            <person name="Fitzpatrick D.A."/>
            <person name="Frisvad J.C."/>
            <person name="Nielsen K.L."/>
        </authorList>
    </citation>
    <scope>NUCLEOTIDE SEQUENCE</scope>
    <source>
        <strain evidence="2">IBT 30728</strain>
    </source>
</reference>
<evidence type="ECO:0000313" key="3">
    <source>
        <dbReference type="Proteomes" id="UP001148312"/>
    </source>
</evidence>
<dbReference type="InterPro" id="IPR023213">
    <property type="entry name" value="CAT-like_dom_sf"/>
</dbReference>
<evidence type="ECO:0000256" key="1">
    <source>
        <dbReference type="SAM" id="MobiDB-lite"/>
    </source>
</evidence>
<dbReference type="EMBL" id="JAPWDQ010000005">
    <property type="protein sequence ID" value="KAJ5484814.1"/>
    <property type="molecule type" value="Genomic_DNA"/>
</dbReference>
<evidence type="ECO:0008006" key="4">
    <source>
        <dbReference type="Google" id="ProtNLM"/>
    </source>
</evidence>
<dbReference type="PANTHER" id="PTHR28037:SF1">
    <property type="entry name" value="ALCOHOL O-ACETYLTRANSFERASE 1-RELATED"/>
    <property type="match status" value="1"/>
</dbReference>
<gene>
    <name evidence="2" type="ORF">N7539_004802</name>
</gene>
<dbReference type="GeneID" id="81624653"/>
<reference evidence="2" key="1">
    <citation type="submission" date="2022-12" db="EMBL/GenBank/DDBJ databases">
        <authorList>
            <person name="Petersen C."/>
        </authorList>
    </citation>
    <scope>NUCLEOTIDE SEQUENCE</scope>
    <source>
        <strain evidence="2">IBT 30728</strain>
    </source>
</reference>
<keyword evidence="3" id="KW-1185">Reference proteome</keyword>
<dbReference type="Proteomes" id="UP001148312">
    <property type="component" value="Unassembled WGS sequence"/>
</dbReference>
<dbReference type="AlphaFoldDB" id="A0A9X0BU54"/>
<sequence length="531" mass="58594">MPASAKGGAVGSSPKFALSAARPARMPRTPRTTTSVSRAWGVADDFSEQLSPRYLGQAVATWFCCTMEKFERLRSVGRLEQYSTARHQAGFYLNVAVTATYLLPESFQLSLRDSIYRACETLIAEHAALSAIPAADDTQQPYFVRLPQIDLDRVVEFQERKISHASNAGVDEAGDLLPDLELQTLLERQHNTPFSAPDAYWRLCVLTDSTNTHSFTAAFVFHHALGDGTSGKAFHQTLLRALGHHGAVTKSIIQSPSTPMLPNIEQIHPMPLSMWYLAKKIFHAKIYSYRNPGLWSGGKIQLEGGTQVRLVPFSKSLVTSLRAICRREQTTITTLLQVVLARSLFANLPDRYTHLACSGAISCRRWLPAEITDEVMGVYVTDSEESYTRHATMNKPTPDEGFWNEARRSRRNIIASLNREGRDTGPNLLQYVDDFQQELCFSKLGCERDKSYEVSNIGVLSCDDAAPDKPRIEGMVFSQCASVVGNAIGVSVATGADGCMVLAVTWQEGVVETALIENVIGRLKAELKGLS</sequence>
<dbReference type="RefSeq" id="XP_056789598.1">
    <property type="nucleotide sequence ID" value="XM_056934404.1"/>
</dbReference>
<comment type="caution">
    <text evidence="2">The sequence shown here is derived from an EMBL/GenBank/DDBJ whole genome shotgun (WGS) entry which is preliminary data.</text>
</comment>
<dbReference type="PANTHER" id="PTHR28037">
    <property type="entry name" value="ALCOHOL O-ACETYLTRANSFERASE 1-RELATED"/>
    <property type="match status" value="1"/>
</dbReference>